<dbReference type="AlphaFoldDB" id="A0A0R2HNY2"/>
<dbReference type="SUPFAM" id="SSF142913">
    <property type="entry name" value="YktB/PF0168-like"/>
    <property type="match status" value="1"/>
</dbReference>
<proteinExistence type="inferred from homology"/>
<protein>
    <recommendedName>
        <fullName evidence="1">UPF0637 protein IV74_GL002178</fullName>
    </recommendedName>
</protein>
<comment type="caution">
    <text evidence="2">The sequence shown here is derived from an EMBL/GenBank/DDBJ whole genome shotgun (WGS) entry which is preliminary data.</text>
</comment>
<gene>
    <name evidence="2" type="ORF">IV74_GL002178</name>
</gene>
<evidence type="ECO:0000313" key="2">
    <source>
        <dbReference type="EMBL" id="KRN54594.1"/>
    </source>
</evidence>
<evidence type="ECO:0000256" key="1">
    <source>
        <dbReference type="HAMAP-Rule" id="MF_01851"/>
    </source>
</evidence>
<dbReference type="InterPro" id="IPR053707">
    <property type="entry name" value="UPF0637_domain_sf"/>
</dbReference>
<dbReference type="PIRSF" id="PIRSF021332">
    <property type="entry name" value="DUF1054"/>
    <property type="match status" value="1"/>
</dbReference>
<dbReference type="eggNOG" id="COG4493">
    <property type="taxonomic scope" value="Bacteria"/>
</dbReference>
<name>A0A0R2HNY2_CARDV</name>
<sequence length="212" mass="24942">MMSNVTFTKEDFSIFEIPTLEDRMQAIREQIQPKFRKFGELLKEGLINEMDEDELFVHVAQHLRRTKNPPNDTWMAVSCNKRGYKMAPHFQLGLYGDHVFIWLAYIDNPKFEKEMAQGLLENIELFETIPEDFVISLDHHTTKVTPIKELDIEKGLTRFRDVKKGEFLIGRQLMANDPILKNPVETQLYILDTFKSLLPLYKQSFQSIPIEY</sequence>
<accession>A0A0R2HNY2</accession>
<dbReference type="HAMAP" id="MF_01851">
    <property type="entry name" value="UPF0637"/>
    <property type="match status" value="1"/>
</dbReference>
<dbReference type="Pfam" id="PF06335">
    <property type="entry name" value="DUF1054"/>
    <property type="match status" value="1"/>
</dbReference>
<organism evidence="2 3">
    <name type="scientific">Carnobacterium divergens DSM 20623</name>
    <dbReference type="NCBI Taxonomy" id="1449336"/>
    <lineage>
        <taxon>Bacteria</taxon>
        <taxon>Bacillati</taxon>
        <taxon>Bacillota</taxon>
        <taxon>Bacilli</taxon>
        <taxon>Lactobacillales</taxon>
        <taxon>Carnobacteriaceae</taxon>
        <taxon>Carnobacterium</taxon>
    </lineage>
</organism>
<dbReference type="EMBL" id="JQBS01000035">
    <property type="protein sequence ID" value="KRN54594.1"/>
    <property type="molecule type" value="Genomic_DNA"/>
</dbReference>
<dbReference type="InterPro" id="IPR009403">
    <property type="entry name" value="UPF0637"/>
</dbReference>
<comment type="similarity">
    <text evidence="1">Belongs to the UPF0637 family.</text>
</comment>
<dbReference type="Gene3D" id="3.30.930.20">
    <property type="entry name" value="Protein of unknown function DUF1054"/>
    <property type="match status" value="1"/>
</dbReference>
<evidence type="ECO:0000313" key="3">
    <source>
        <dbReference type="Proteomes" id="UP000051658"/>
    </source>
</evidence>
<keyword evidence="3" id="KW-1185">Reference proteome</keyword>
<reference evidence="2 3" key="1">
    <citation type="journal article" date="2015" name="Genome Announc.">
        <title>Expanding the biotechnology potential of lactobacilli through comparative genomics of 213 strains and associated genera.</title>
        <authorList>
            <person name="Sun Z."/>
            <person name="Harris H.M."/>
            <person name="McCann A."/>
            <person name="Guo C."/>
            <person name="Argimon S."/>
            <person name="Zhang W."/>
            <person name="Yang X."/>
            <person name="Jeffery I.B."/>
            <person name="Cooney J.C."/>
            <person name="Kagawa T.F."/>
            <person name="Liu W."/>
            <person name="Song Y."/>
            <person name="Salvetti E."/>
            <person name="Wrobel A."/>
            <person name="Rasinkangas P."/>
            <person name="Parkhill J."/>
            <person name="Rea M.C."/>
            <person name="O'Sullivan O."/>
            <person name="Ritari J."/>
            <person name="Douillard F.P."/>
            <person name="Paul Ross R."/>
            <person name="Yang R."/>
            <person name="Briner A.E."/>
            <person name="Felis G.E."/>
            <person name="de Vos W.M."/>
            <person name="Barrangou R."/>
            <person name="Klaenhammer T.R."/>
            <person name="Caufield P.W."/>
            <person name="Cui Y."/>
            <person name="Zhang H."/>
            <person name="O'Toole P.W."/>
        </authorList>
    </citation>
    <scope>NUCLEOTIDE SEQUENCE [LARGE SCALE GENOMIC DNA]</scope>
    <source>
        <strain evidence="2 3">DSM 20623</strain>
    </source>
</reference>
<dbReference type="Proteomes" id="UP000051658">
    <property type="component" value="Unassembled WGS sequence"/>
</dbReference>
<dbReference type="PATRIC" id="fig|1449336.4.peg.2216"/>